<dbReference type="InterPro" id="IPR049382">
    <property type="entry name" value="FGGY_C_2"/>
</dbReference>
<evidence type="ECO:0000259" key="5">
    <source>
        <dbReference type="Pfam" id="PF21546"/>
    </source>
</evidence>
<dbReference type="Proteomes" id="UP000186406">
    <property type="component" value="Unassembled WGS sequence"/>
</dbReference>
<dbReference type="InterPro" id="IPR043129">
    <property type="entry name" value="ATPase_NBD"/>
</dbReference>
<evidence type="ECO:0000259" key="4">
    <source>
        <dbReference type="Pfam" id="PF00370"/>
    </source>
</evidence>
<dbReference type="GO" id="GO:0005975">
    <property type="term" value="P:carbohydrate metabolic process"/>
    <property type="evidence" value="ECO:0007669"/>
    <property type="project" value="InterPro"/>
</dbReference>
<gene>
    <name evidence="6" type="ORF">SAMN02745172_02714</name>
</gene>
<accession>A0A1M7ZMD0</accession>
<dbReference type="PANTHER" id="PTHR43095:SF5">
    <property type="entry name" value="XYLULOSE KINASE"/>
    <property type="match status" value="1"/>
</dbReference>
<evidence type="ECO:0000256" key="3">
    <source>
        <dbReference type="ARBA" id="ARBA00022777"/>
    </source>
</evidence>
<evidence type="ECO:0000256" key="1">
    <source>
        <dbReference type="ARBA" id="ARBA00009156"/>
    </source>
</evidence>
<evidence type="ECO:0000313" key="7">
    <source>
        <dbReference type="Proteomes" id="UP000186406"/>
    </source>
</evidence>
<comment type="similarity">
    <text evidence="1">Belongs to the FGGY kinase family.</text>
</comment>
<dbReference type="Pfam" id="PF00370">
    <property type="entry name" value="FGGY_N"/>
    <property type="match status" value="1"/>
</dbReference>
<dbReference type="AlphaFoldDB" id="A0A1M7ZMD0"/>
<evidence type="ECO:0000313" key="6">
    <source>
        <dbReference type="EMBL" id="SHO66063.1"/>
    </source>
</evidence>
<feature type="domain" description="Carbohydrate kinase FGGY C-terminal" evidence="5">
    <location>
        <begin position="257"/>
        <end position="431"/>
    </location>
</feature>
<dbReference type="EMBL" id="FRXO01000005">
    <property type="protein sequence ID" value="SHO66063.1"/>
    <property type="molecule type" value="Genomic_DNA"/>
</dbReference>
<dbReference type="PANTHER" id="PTHR43095">
    <property type="entry name" value="SUGAR KINASE"/>
    <property type="match status" value="1"/>
</dbReference>
<protein>
    <submittedName>
        <fullName evidence="6">Sugar (Pentulose or hexulose) kinase</fullName>
    </submittedName>
</protein>
<keyword evidence="7" id="KW-1185">Reference proteome</keyword>
<dbReference type="RefSeq" id="WP_084564649.1">
    <property type="nucleotide sequence ID" value="NZ_FRXO01000005.1"/>
</dbReference>
<dbReference type="OrthoDB" id="9786272at2"/>
<reference evidence="6 7" key="1">
    <citation type="submission" date="2016-12" db="EMBL/GenBank/DDBJ databases">
        <authorList>
            <person name="Song W.-J."/>
            <person name="Kurnit D.M."/>
        </authorList>
    </citation>
    <scope>NUCLEOTIDE SEQUENCE [LARGE SCALE GENOMIC DNA]</scope>
    <source>
        <strain evidence="6 7">DSM 19599</strain>
    </source>
</reference>
<evidence type="ECO:0000256" key="2">
    <source>
        <dbReference type="ARBA" id="ARBA00022679"/>
    </source>
</evidence>
<keyword evidence="3 6" id="KW-0418">Kinase</keyword>
<organism evidence="6 7">
    <name type="scientific">Pseudoxanthobacter soli DSM 19599</name>
    <dbReference type="NCBI Taxonomy" id="1123029"/>
    <lineage>
        <taxon>Bacteria</taxon>
        <taxon>Pseudomonadati</taxon>
        <taxon>Pseudomonadota</taxon>
        <taxon>Alphaproteobacteria</taxon>
        <taxon>Hyphomicrobiales</taxon>
        <taxon>Segnochrobactraceae</taxon>
        <taxon>Pseudoxanthobacter</taxon>
    </lineage>
</organism>
<feature type="domain" description="Carbohydrate kinase FGGY N-terminal" evidence="4">
    <location>
        <begin position="138"/>
        <end position="245"/>
    </location>
</feature>
<dbReference type="InterPro" id="IPR018484">
    <property type="entry name" value="FGGY_N"/>
</dbReference>
<dbReference type="STRING" id="1123029.SAMN02745172_02714"/>
<name>A0A1M7ZMD0_9HYPH</name>
<dbReference type="InterPro" id="IPR050406">
    <property type="entry name" value="FGGY_Carb_Kinase"/>
</dbReference>
<dbReference type="Gene3D" id="3.30.420.40">
    <property type="match status" value="2"/>
</dbReference>
<dbReference type="CDD" id="cd07772">
    <property type="entry name" value="ASKHA_NBD_FGGY_NaCK-like"/>
    <property type="match status" value="1"/>
</dbReference>
<dbReference type="GO" id="GO:0016301">
    <property type="term" value="F:kinase activity"/>
    <property type="evidence" value="ECO:0007669"/>
    <property type="project" value="UniProtKB-KW"/>
</dbReference>
<proteinExistence type="inferred from homology"/>
<dbReference type="Pfam" id="PF21546">
    <property type="entry name" value="FGGY_C_2"/>
    <property type="match status" value="1"/>
</dbReference>
<keyword evidence="2" id="KW-0808">Transferase</keyword>
<sequence>MIDPARPPAAPLVAVLDIGKTNAKLVVADPATGEELWQETRPNRPLAGAPYLAIDAAAIEAFLLGALSNAPERERIGTIVPVAHGACGALVDEAGLVLPVMDYEDPVLEEVADEYRAERDAFAVTGSPFLPLGLNLGRQIHFLERRFPAAFARARHLMMWPQYLSWRLTDVAAGEVTSLGCHTDLWEPATGRFSPLALRRGWDRLVPPLKAAGDVVGRIAPGIAAATGLHPQTAVLAGIHDSNASFLRHRLARPKDEPFVVISSGTWAVLLASGVPVSGLSEDRDCLVNVDALGAPTPTARFMGGREFAAIAGEAPAPAGPGDLDRVLAAGAVAWPSFVAAGGPFPGRQGFVENGEGLDAAGRSALAALYIALMADTSLDLLGARGTVVIEGPFADNALIGPLLAGLHPGRSVALSRDRAGTVGGALALASGGRAPEPRLRAVEPISDPRLTALRSRWRTGPRVAVG</sequence>
<dbReference type="SUPFAM" id="SSF53067">
    <property type="entry name" value="Actin-like ATPase domain"/>
    <property type="match status" value="1"/>
</dbReference>